<dbReference type="SUPFAM" id="SSF53098">
    <property type="entry name" value="Ribonuclease H-like"/>
    <property type="match status" value="1"/>
</dbReference>
<dbReference type="Proteomes" id="UP000001745">
    <property type="component" value="Unassembled WGS sequence"/>
</dbReference>
<protein>
    <recommendedName>
        <fullName evidence="4">Integrase catalytic domain-containing protein</fullName>
    </recommendedName>
</protein>
<feature type="region of interest" description="Disordered" evidence="3">
    <location>
        <begin position="971"/>
        <end position="1068"/>
    </location>
</feature>
<keyword evidence="2" id="KW-0175">Coiled coil</keyword>
<feature type="compositionally biased region" description="Basic residues" evidence="3">
    <location>
        <begin position="1142"/>
        <end position="1151"/>
    </location>
</feature>
<organism evidence="5 6">
    <name type="scientific">Talaromyces stipitatus (strain ATCC 10500 / CBS 375.48 / QM 6759 / NRRL 1006)</name>
    <name type="common">Penicillium stipitatum</name>
    <dbReference type="NCBI Taxonomy" id="441959"/>
    <lineage>
        <taxon>Eukaryota</taxon>
        <taxon>Fungi</taxon>
        <taxon>Dikarya</taxon>
        <taxon>Ascomycota</taxon>
        <taxon>Pezizomycotina</taxon>
        <taxon>Eurotiomycetes</taxon>
        <taxon>Eurotiomycetidae</taxon>
        <taxon>Eurotiales</taxon>
        <taxon>Trichocomaceae</taxon>
        <taxon>Talaromyces</taxon>
        <taxon>Talaromyces sect. Talaromyces</taxon>
    </lineage>
</organism>
<evidence type="ECO:0000256" key="2">
    <source>
        <dbReference type="SAM" id="Coils"/>
    </source>
</evidence>
<feature type="region of interest" description="Disordered" evidence="3">
    <location>
        <begin position="40"/>
        <end position="65"/>
    </location>
</feature>
<dbReference type="CDD" id="cd09272">
    <property type="entry name" value="RNase_HI_RT_Ty1"/>
    <property type="match status" value="1"/>
</dbReference>
<feature type="region of interest" description="Disordered" evidence="3">
    <location>
        <begin position="1137"/>
        <end position="1162"/>
    </location>
</feature>
<dbReference type="eggNOG" id="KOG0017">
    <property type="taxonomic scope" value="Eukaryota"/>
</dbReference>
<dbReference type="Pfam" id="PF13976">
    <property type="entry name" value="gag_pre-integrs"/>
    <property type="match status" value="1"/>
</dbReference>
<proteinExistence type="predicted"/>
<keyword evidence="6" id="KW-1185">Reference proteome</keyword>
<feature type="coiled-coil region" evidence="2">
    <location>
        <begin position="77"/>
        <end position="111"/>
    </location>
</feature>
<dbReference type="STRING" id="441959.B8MV87"/>
<dbReference type="PANTHER" id="PTHR11439:SF438">
    <property type="entry name" value="REVERSE TRANSCRIPTASE TY1_COPIA-TYPE DOMAIN-CONTAINING PROTEIN"/>
    <property type="match status" value="1"/>
</dbReference>
<keyword evidence="1" id="KW-0694">RNA-binding</keyword>
<dbReference type="Pfam" id="PF25597">
    <property type="entry name" value="SH3_retrovirus"/>
    <property type="match status" value="1"/>
</dbReference>
<dbReference type="InterPro" id="IPR001584">
    <property type="entry name" value="Integrase_cat-core"/>
</dbReference>
<feature type="compositionally biased region" description="Basic and acidic residues" evidence="3">
    <location>
        <begin position="42"/>
        <end position="54"/>
    </location>
</feature>
<dbReference type="EMBL" id="EQ962662">
    <property type="protein sequence ID" value="EED11543.1"/>
    <property type="molecule type" value="Genomic_DNA"/>
</dbReference>
<feature type="compositionally biased region" description="Basic and acidic residues" evidence="3">
    <location>
        <begin position="996"/>
        <end position="1018"/>
    </location>
</feature>
<dbReference type="RefSeq" id="XP_002488724.1">
    <property type="nucleotide sequence ID" value="XM_002488679.1"/>
</dbReference>
<feature type="compositionally biased region" description="Acidic residues" evidence="3">
    <location>
        <begin position="1053"/>
        <end position="1063"/>
    </location>
</feature>
<evidence type="ECO:0000313" key="5">
    <source>
        <dbReference type="EMBL" id="EED11543.1"/>
    </source>
</evidence>
<dbReference type="SUPFAM" id="SSF56672">
    <property type="entry name" value="DNA/RNA polymerases"/>
    <property type="match status" value="1"/>
</dbReference>
<dbReference type="InterPro" id="IPR025724">
    <property type="entry name" value="GAG-pre-integrase_dom"/>
</dbReference>
<dbReference type="InterPro" id="IPR043502">
    <property type="entry name" value="DNA/RNA_pol_sf"/>
</dbReference>
<dbReference type="Pfam" id="PF07727">
    <property type="entry name" value="RVT_2"/>
    <property type="match status" value="1"/>
</dbReference>
<dbReference type="FunCoup" id="B8MV87">
    <property type="interactions" value="610"/>
</dbReference>
<feature type="compositionally biased region" description="Basic and acidic residues" evidence="3">
    <location>
        <begin position="278"/>
        <end position="287"/>
    </location>
</feature>
<dbReference type="VEuPathDB" id="FungiDB:TSTA_008390"/>
<evidence type="ECO:0000256" key="3">
    <source>
        <dbReference type="SAM" id="MobiDB-lite"/>
    </source>
</evidence>
<dbReference type="GO" id="GO:0015074">
    <property type="term" value="P:DNA integration"/>
    <property type="evidence" value="ECO:0007669"/>
    <property type="project" value="InterPro"/>
</dbReference>
<evidence type="ECO:0000313" key="6">
    <source>
        <dbReference type="Proteomes" id="UP000001745"/>
    </source>
</evidence>
<feature type="compositionally biased region" description="Low complexity" evidence="3">
    <location>
        <begin position="289"/>
        <end position="300"/>
    </location>
</feature>
<feature type="compositionally biased region" description="Low complexity" evidence="3">
    <location>
        <begin position="971"/>
        <end position="984"/>
    </location>
</feature>
<feature type="region of interest" description="Disordered" evidence="3">
    <location>
        <begin position="364"/>
        <end position="394"/>
    </location>
</feature>
<dbReference type="InterPro" id="IPR057670">
    <property type="entry name" value="SH3_retrovirus"/>
</dbReference>
<dbReference type="GO" id="GO:0005634">
    <property type="term" value="C:nucleus"/>
    <property type="evidence" value="ECO:0007669"/>
    <property type="project" value="UniProtKB-ARBA"/>
</dbReference>
<feature type="compositionally biased region" description="Polar residues" evidence="3">
    <location>
        <begin position="985"/>
        <end position="994"/>
    </location>
</feature>
<evidence type="ECO:0000256" key="1">
    <source>
        <dbReference type="ARBA" id="ARBA00022884"/>
    </source>
</evidence>
<name>B8MV87_TALSN</name>
<dbReference type="InParanoid" id="B8MV87"/>
<reference evidence="6" key="1">
    <citation type="journal article" date="2015" name="Genome Announc.">
        <title>Genome sequence of the AIDS-associated pathogen Penicillium marneffei (ATCC18224) and its near taxonomic relative Talaromyces stipitatus (ATCC10500).</title>
        <authorList>
            <person name="Nierman W.C."/>
            <person name="Fedorova-Abrams N.D."/>
            <person name="Andrianopoulos A."/>
        </authorList>
    </citation>
    <scope>NUCLEOTIDE SEQUENCE [LARGE SCALE GENOMIC DNA]</scope>
    <source>
        <strain evidence="6">ATCC 10500 / CBS 375.48 / QM 6759 / NRRL 1006</strain>
    </source>
</reference>
<evidence type="ECO:0000259" key="4">
    <source>
        <dbReference type="PROSITE" id="PS50994"/>
    </source>
</evidence>
<dbReference type="Gene3D" id="3.30.420.10">
    <property type="entry name" value="Ribonuclease H-like superfamily/Ribonuclease H"/>
    <property type="match status" value="1"/>
</dbReference>
<dbReference type="OrthoDB" id="4356562at2759"/>
<dbReference type="HOGENOM" id="CLU_001650_18_4_1"/>
<dbReference type="GO" id="GO:0003723">
    <property type="term" value="F:RNA binding"/>
    <property type="evidence" value="ECO:0007669"/>
    <property type="project" value="UniProtKB-KW"/>
</dbReference>
<dbReference type="PhylomeDB" id="B8MV87"/>
<dbReference type="InterPro" id="IPR012337">
    <property type="entry name" value="RNaseH-like_sf"/>
</dbReference>
<dbReference type="PANTHER" id="PTHR11439">
    <property type="entry name" value="GAG-POL-RELATED RETROTRANSPOSON"/>
    <property type="match status" value="1"/>
</dbReference>
<feature type="domain" description="Integrase catalytic" evidence="4">
    <location>
        <begin position="640"/>
        <end position="803"/>
    </location>
</feature>
<dbReference type="GeneID" id="8110172"/>
<gene>
    <name evidence="5" type="ORF">TSTA_008390</name>
</gene>
<dbReference type="InterPro" id="IPR013103">
    <property type="entry name" value="RVT_2"/>
</dbReference>
<dbReference type="InterPro" id="IPR036397">
    <property type="entry name" value="RNaseH_sf"/>
</dbReference>
<feature type="compositionally biased region" description="Basic and acidic residues" evidence="3">
    <location>
        <begin position="376"/>
        <end position="391"/>
    </location>
</feature>
<dbReference type="PROSITE" id="PS50994">
    <property type="entry name" value="INTEGRASE"/>
    <property type="match status" value="1"/>
</dbReference>
<sequence>MDENKGTVILKSSNEWRRWLEQLRTKATKERVWDYVNPSPLRTHEVEPAPEKPVKPPFPDSIMPNQNEDPEVEKLALMRFQMELQLYEQHYQRYKDEKARYEKHQERLDAVRSYIFDTVELGHHPRIRMKQTVLEMTQELREEFALQPEQEHELINERYRDLLTPKRGMKPKDWISKWENLLLDMQLTDFNEIPEKRMSRDFIRSSAFIAPKFAESWTTTLIELDTGLEVLHRKIGLDSVPGIRDMIKIFEQWVKAQRNVMDPTRRDASFAMLGGKSDQPEKEEEQKGTQQSNQQTNHQSRSQRKGQSRNRERTCLCGAKHNFEDCPYVNEGKRSKDWKEDEDITRKFKDVERSNTSLAKALKAVKGKLKPTNSTNKKESDDGKKDNEPERSNFVYDEDEVQISIGPRFERSSMAIQVQTIATATDSDKDLKDAVILDNGTTTNIFNDLRRLRNMGNEERICLVGNGSVKMYGPGETIIYPTNPISRQAKKGILVKEAWYVPGMHTNIISQGMAEEYGLFFNGLTRRLVTKKQDICGLKKEGRLYLIEWDENRKPRSSLGNDLALSSFERKVLKDPGNVWHKRLGHISEQAVEKLQEATEGALVTSPRALGRNEEGFKEKCEICELSSAKRQISRVAIPHPTRPFQKVFVDIIVMSLARNGDVYALHLFDPFTKYHALATTPTKSVNFDLQWLIEDVKRTFHVVIEVIHCDGESAINGNDFKDWCKSKRKTLVTTVPNTPEQNGPSERAGGLITTRTRSAIQEANLPTGLWPYVMQAMVYIINRTPTKAIGYKTPYEMAYGKKPYIGNLYLLGSKAYVRINTKKSEKMEPRAQIGYLVGYESHNIWLIWTEGPRGTKVIRARDVFFDETKKYDPEHPFAREIIRNGVTKITESLDIPNLEDFNEERVVESVDEYMNLQQSSSMKFPLEIPVLASGNSQTVTTQQHIPESMEIDDQPVNEPTQSVVIHSDSHLIPSPSASSSTESMQGHQMSTSKELLLENRISEQNQDDKMEIDDVRGQQDNQLVRFDDTKNEVTLYGDESQFGESGRVTGEDSGEEEAQQDEGAERENMALTAGTTTSPSGQIPQIGNEQTPLLQLTNEESRNPDVTLPELLLSTTPQQRSAPKASEIGADLSEGNIVTGPRRRIPSKRARSPEIATSKAERKRHRAFFARMKLLQESSAYKAFLAAAEKLDGYEPLHEDIPPEPRNWIGVKRHRFARQFEEAGRTEMESLKRKGTFEVVDRPEGKQILPLTWVFKYKFDKFGKIAKFKARICVRGDLQKGMDLETRAATLAARIFRMMMALAAVFDLEIVQLDAVNAFVNSDLDEEVYVYFPDGFRIPGKVIRLRKALYGLRQSPRLWQKELTGTLLELGFSQIPDEECLFVKDGVFLLFFVDDILIFYDRKNRQSLFEEIVKKLTSKYEIRQMEKFEWFLNMRIVRDRKQRKIWICQDSYITKIAKKFGLTQNNTKTPISIDLQPSESEAMNEDIHLYQELVGSAMYAAVMTRPDVAKPVNELAKFTTNPSKDHIRQIKRVIEYLYNTRFLAIEFSPPENSDSDVAICASDASFGDNADRTSSEAYIFSLYGGPVDWRATKQRLVTTSTTEAELRAATEAAMKLYVWKRVFKAIGFKTDRELSIRCDNKQTVLLLTREDPHFRTNLRHIDIYHHWLRQEVQCGRLHIEWVPTKEMIADGLTKVLKGQQFLDWRKHQGLTDIAHLVQE</sequence>
<accession>B8MV87</accession>
<feature type="region of interest" description="Disordered" evidence="3">
    <location>
        <begin position="270"/>
        <end position="312"/>
    </location>
</feature>